<evidence type="ECO:0000256" key="2">
    <source>
        <dbReference type="ARBA" id="ARBA00004370"/>
    </source>
</evidence>
<evidence type="ECO:0000259" key="11">
    <source>
        <dbReference type="PROSITE" id="PS50109"/>
    </source>
</evidence>
<dbReference type="InterPro" id="IPR003594">
    <property type="entry name" value="HATPase_dom"/>
</dbReference>
<keyword evidence="9" id="KW-0902">Two-component regulatory system</keyword>
<evidence type="ECO:0000256" key="9">
    <source>
        <dbReference type="ARBA" id="ARBA00023012"/>
    </source>
</evidence>
<evidence type="ECO:0000256" key="10">
    <source>
        <dbReference type="ARBA" id="ARBA00023136"/>
    </source>
</evidence>
<dbReference type="PANTHER" id="PTHR45436:SF5">
    <property type="entry name" value="SENSOR HISTIDINE KINASE TRCS"/>
    <property type="match status" value="1"/>
</dbReference>
<evidence type="ECO:0000256" key="4">
    <source>
        <dbReference type="ARBA" id="ARBA00022553"/>
    </source>
</evidence>
<dbReference type="Gene3D" id="3.30.565.10">
    <property type="entry name" value="Histidine kinase-like ATPase, C-terminal domain"/>
    <property type="match status" value="1"/>
</dbReference>
<comment type="catalytic activity">
    <reaction evidence="1">
        <text>ATP + protein L-histidine = ADP + protein N-phospho-L-histidine.</text>
        <dbReference type="EC" id="2.7.13.3"/>
    </reaction>
</comment>
<evidence type="ECO:0000256" key="8">
    <source>
        <dbReference type="ARBA" id="ARBA00022989"/>
    </source>
</evidence>
<sequence length="459" mass="50254">MMRRMKWLTSIRGRFLVLSALTVGLSLALTAVLLVSLFSNNIRKRIDFELTNQINTLAGALAFDNSGKLIRPSGSLDPRFDIPYGGLYWQIVDDVASQTMRSVSLFDTMLALPADTHTNGTIHHYMLAGPEGRTLIVLERIVRVSAPGGPRPIRIAVAINNRALEEARDGFVRDIAPALATLGLILVGASIAQLAFGLRPLSSLSEGIDRIRERRDSRLTGDYPAEFQTTVNAMNQLLDTQGAMIEKARRRAADLAHGLRTPLTVLSNDALTLRERGETAMADELDHLTATMRAHVDRELALSRIAARPDLRGGDSHIAKLVGDVIRTVRRTPEGEEIDFSTEGPASLTAPVDPGDFREIAGNLIENAVKWAKARVVVTWGIDTGRIWFRVTDDGPGVRPEELANLTRRGWRLDSAKPGTGLGLSIVREIATVYNMDFELHNDETLGGLCAEITLTTTD</sequence>
<gene>
    <name evidence="13" type="ORF">ABID16_002048</name>
</gene>
<keyword evidence="10" id="KW-0472">Membrane</keyword>
<dbReference type="SUPFAM" id="SSF47384">
    <property type="entry name" value="Homodimeric domain of signal transducing histidine kinase"/>
    <property type="match status" value="1"/>
</dbReference>
<proteinExistence type="predicted"/>
<dbReference type="SMART" id="SM00387">
    <property type="entry name" value="HATPase_c"/>
    <property type="match status" value="1"/>
</dbReference>
<dbReference type="Gene3D" id="1.10.287.130">
    <property type="match status" value="1"/>
</dbReference>
<evidence type="ECO:0000313" key="14">
    <source>
        <dbReference type="Proteomes" id="UP001549047"/>
    </source>
</evidence>
<evidence type="ECO:0000256" key="3">
    <source>
        <dbReference type="ARBA" id="ARBA00012438"/>
    </source>
</evidence>
<dbReference type="InterPro" id="IPR004358">
    <property type="entry name" value="Sig_transdc_His_kin-like_C"/>
</dbReference>
<reference evidence="13 14" key="1">
    <citation type="submission" date="2024-06" db="EMBL/GenBank/DDBJ databases">
        <title>Genomic Encyclopedia of Type Strains, Phase IV (KMG-IV): sequencing the most valuable type-strain genomes for metagenomic binning, comparative biology and taxonomic classification.</title>
        <authorList>
            <person name="Goeker M."/>
        </authorList>
    </citation>
    <scope>NUCLEOTIDE SEQUENCE [LARGE SCALE GENOMIC DNA]</scope>
    <source>
        <strain evidence="13 14">DSM 29780</strain>
    </source>
</reference>
<dbReference type="Pfam" id="PF02518">
    <property type="entry name" value="HATPase_c"/>
    <property type="match status" value="1"/>
</dbReference>
<keyword evidence="5" id="KW-0808">Transferase</keyword>
<keyword evidence="4" id="KW-0597">Phosphoprotein</keyword>
<keyword evidence="7 13" id="KW-0418">Kinase</keyword>
<dbReference type="InterPro" id="IPR036890">
    <property type="entry name" value="HATPase_C_sf"/>
</dbReference>
<dbReference type="Proteomes" id="UP001549047">
    <property type="component" value="Unassembled WGS sequence"/>
</dbReference>
<dbReference type="EMBL" id="JBEPMB010000002">
    <property type="protein sequence ID" value="MET3613719.1"/>
    <property type="molecule type" value="Genomic_DNA"/>
</dbReference>
<evidence type="ECO:0000259" key="12">
    <source>
        <dbReference type="PROSITE" id="PS50885"/>
    </source>
</evidence>
<accession>A0ABV2J1D8</accession>
<dbReference type="InterPro" id="IPR036097">
    <property type="entry name" value="HisK_dim/P_sf"/>
</dbReference>
<evidence type="ECO:0000256" key="5">
    <source>
        <dbReference type="ARBA" id="ARBA00022679"/>
    </source>
</evidence>
<dbReference type="SUPFAM" id="SSF55874">
    <property type="entry name" value="ATPase domain of HSP90 chaperone/DNA topoisomerase II/histidine kinase"/>
    <property type="match status" value="1"/>
</dbReference>
<evidence type="ECO:0000256" key="6">
    <source>
        <dbReference type="ARBA" id="ARBA00022692"/>
    </source>
</evidence>
<dbReference type="InterPro" id="IPR005467">
    <property type="entry name" value="His_kinase_dom"/>
</dbReference>
<protein>
    <recommendedName>
        <fullName evidence="3">histidine kinase</fullName>
        <ecNumber evidence="3">2.7.13.3</ecNumber>
    </recommendedName>
</protein>
<keyword evidence="8" id="KW-1133">Transmembrane helix</keyword>
<comment type="subcellular location">
    <subcellularLocation>
        <location evidence="2">Membrane</location>
    </subcellularLocation>
</comment>
<name>A0ABV2J1D8_9HYPH</name>
<evidence type="ECO:0000256" key="1">
    <source>
        <dbReference type="ARBA" id="ARBA00000085"/>
    </source>
</evidence>
<dbReference type="PRINTS" id="PR00344">
    <property type="entry name" value="BCTRLSENSOR"/>
</dbReference>
<dbReference type="EC" id="2.7.13.3" evidence="3"/>
<dbReference type="InterPro" id="IPR003661">
    <property type="entry name" value="HisK_dim/P_dom"/>
</dbReference>
<keyword evidence="6" id="KW-0812">Transmembrane</keyword>
<evidence type="ECO:0000256" key="7">
    <source>
        <dbReference type="ARBA" id="ARBA00022777"/>
    </source>
</evidence>
<dbReference type="CDD" id="cd00082">
    <property type="entry name" value="HisKA"/>
    <property type="match status" value="1"/>
</dbReference>
<dbReference type="PANTHER" id="PTHR45436">
    <property type="entry name" value="SENSOR HISTIDINE KINASE YKOH"/>
    <property type="match status" value="1"/>
</dbReference>
<comment type="caution">
    <text evidence="13">The sequence shown here is derived from an EMBL/GenBank/DDBJ whole genome shotgun (WGS) entry which is preliminary data.</text>
</comment>
<dbReference type="PROSITE" id="PS50109">
    <property type="entry name" value="HIS_KIN"/>
    <property type="match status" value="1"/>
</dbReference>
<dbReference type="InterPro" id="IPR050428">
    <property type="entry name" value="TCS_sensor_his_kinase"/>
</dbReference>
<dbReference type="GO" id="GO:0016301">
    <property type="term" value="F:kinase activity"/>
    <property type="evidence" value="ECO:0007669"/>
    <property type="project" value="UniProtKB-KW"/>
</dbReference>
<evidence type="ECO:0000313" key="13">
    <source>
        <dbReference type="EMBL" id="MET3613719.1"/>
    </source>
</evidence>
<dbReference type="PROSITE" id="PS50885">
    <property type="entry name" value="HAMP"/>
    <property type="match status" value="1"/>
</dbReference>
<feature type="domain" description="Histidine kinase" evidence="11">
    <location>
        <begin position="254"/>
        <end position="459"/>
    </location>
</feature>
<dbReference type="InterPro" id="IPR003660">
    <property type="entry name" value="HAMP_dom"/>
</dbReference>
<organism evidence="13 14">
    <name type="scientific">Rhizobium aquaticum</name>
    <dbReference type="NCBI Taxonomy" id="1549636"/>
    <lineage>
        <taxon>Bacteria</taxon>
        <taxon>Pseudomonadati</taxon>
        <taxon>Pseudomonadota</taxon>
        <taxon>Alphaproteobacteria</taxon>
        <taxon>Hyphomicrobiales</taxon>
        <taxon>Rhizobiaceae</taxon>
        <taxon>Rhizobium/Agrobacterium group</taxon>
        <taxon>Rhizobium</taxon>
    </lineage>
</organism>
<feature type="domain" description="HAMP" evidence="12">
    <location>
        <begin position="195"/>
        <end position="246"/>
    </location>
</feature>
<keyword evidence="14" id="KW-1185">Reference proteome</keyword>
<dbReference type="RefSeq" id="WP_354556234.1">
    <property type="nucleotide sequence ID" value="NZ_JBEPMB010000002.1"/>
</dbReference>